<organism evidence="3 4">
    <name type="scientific">Hyaloscypha hepaticicola</name>
    <dbReference type="NCBI Taxonomy" id="2082293"/>
    <lineage>
        <taxon>Eukaryota</taxon>
        <taxon>Fungi</taxon>
        <taxon>Dikarya</taxon>
        <taxon>Ascomycota</taxon>
        <taxon>Pezizomycotina</taxon>
        <taxon>Leotiomycetes</taxon>
        <taxon>Helotiales</taxon>
        <taxon>Hyaloscyphaceae</taxon>
        <taxon>Hyaloscypha</taxon>
    </lineage>
</organism>
<keyword evidence="4" id="KW-1185">Reference proteome</keyword>
<sequence>MTTAPMSSYGPVTNAGVVTSYLPLNTAWPFSAGCSTQILSDDVPGYSAPSYLYFNDPRYPSVVPQQPTCLPPQISSWWYQTTQVSITTLLGGYTFLCPEAYSTVYSSVGTTTGSVTTTIGCCPTAYSYVSLQSVGTPVQCLSTVVPQDLTFAAAVSANLYTVTSASITATAIIPGVQVNGYIFPTPATTSSTTSTPSTSSNPAGNTSSPSITLSNTGSSGLSTGAKAGIGVGAAGVVIALVALGAAALLLRRKRRAANAAPVNHPEYHEVKREPVEVGRPPMHEMDAPGYNHELRGASNYTHPAAELVS</sequence>
<keyword evidence="2" id="KW-0472">Membrane</keyword>
<reference evidence="3 4" key="1">
    <citation type="submission" date="2016-05" db="EMBL/GenBank/DDBJ databases">
        <title>A degradative enzymes factory behind the ericoid mycorrhizal symbiosis.</title>
        <authorList>
            <consortium name="DOE Joint Genome Institute"/>
            <person name="Martino E."/>
            <person name="Morin E."/>
            <person name="Grelet G."/>
            <person name="Kuo A."/>
            <person name="Kohler A."/>
            <person name="Daghino S."/>
            <person name="Barry K."/>
            <person name="Choi C."/>
            <person name="Cichocki N."/>
            <person name="Clum A."/>
            <person name="Copeland A."/>
            <person name="Hainaut M."/>
            <person name="Haridas S."/>
            <person name="Labutti K."/>
            <person name="Lindquist E."/>
            <person name="Lipzen A."/>
            <person name="Khouja H.-R."/>
            <person name="Murat C."/>
            <person name="Ohm R."/>
            <person name="Olson A."/>
            <person name="Spatafora J."/>
            <person name="Veneault-Fourrey C."/>
            <person name="Henrissat B."/>
            <person name="Grigoriev I."/>
            <person name="Martin F."/>
            <person name="Perotto S."/>
        </authorList>
    </citation>
    <scope>NUCLEOTIDE SEQUENCE [LARGE SCALE GENOMIC DNA]</scope>
    <source>
        <strain evidence="3 4">UAMH 7357</strain>
    </source>
</reference>
<dbReference type="STRING" id="1745343.A0A2J6QB52"/>
<feature type="region of interest" description="Disordered" evidence="1">
    <location>
        <begin position="188"/>
        <end position="215"/>
    </location>
</feature>
<keyword evidence="2" id="KW-0812">Transmembrane</keyword>
<dbReference type="OrthoDB" id="4497263at2759"/>
<dbReference type="AlphaFoldDB" id="A0A2J6QB52"/>
<evidence type="ECO:0000256" key="1">
    <source>
        <dbReference type="SAM" id="MobiDB-lite"/>
    </source>
</evidence>
<evidence type="ECO:0000313" key="3">
    <source>
        <dbReference type="EMBL" id="PMD23493.1"/>
    </source>
</evidence>
<dbReference type="EMBL" id="KZ613475">
    <property type="protein sequence ID" value="PMD23493.1"/>
    <property type="molecule type" value="Genomic_DNA"/>
</dbReference>
<gene>
    <name evidence="3" type="ORF">NA56DRAFT_747340</name>
</gene>
<evidence type="ECO:0008006" key="5">
    <source>
        <dbReference type="Google" id="ProtNLM"/>
    </source>
</evidence>
<evidence type="ECO:0000313" key="4">
    <source>
        <dbReference type="Proteomes" id="UP000235672"/>
    </source>
</evidence>
<dbReference type="Proteomes" id="UP000235672">
    <property type="component" value="Unassembled WGS sequence"/>
</dbReference>
<protein>
    <recommendedName>
        <fullName evidence="5">Mid2 domain-containing protein</fullName>
    </recommendedName>
</protein>
<proteinExistence type="predicted"/>
<name>A0A2J6QB52_9HELO</name>
<feature type="transmembrane region" description="Helical" evidence="2">
    <location>
        <begin position="227"/>
        <end position="250"/>
    </location>
</feature>
<keyword evidence="2" id="KW-1133">Transmembrane helix</keyword>
<evidence type="ECO:0000256" key="2">
    <source>
        <dbReference type="SAM" id="Phobius"/>
    </source>
</evidence>
<accession>A0A2J6QB52</accession>